<dbReference type="Gene3D" id="3.40.50.1820">
    <property type="entry name" value="alpha/beta hydrolase"/>
    <property type="match status" value="1"/>
</dbReference>
<dbReference type="Proteomes" id="UP000234752">
    <property type="component" value="Chromosome eg_2"/>
</dbReference>
<reference evidence="1 2" key="1">
    <citation type="submission" date="2017-12" db="EMBL/GenBank/DDBJ databases">
        <title>Genomes of bacteria within cyanobacterial aggregates.</title>
        <authorList>
            <person name="Cai H."/>
        </authorList>
    </citation>
    <scope>NUCLEOTIDE SEQUENCE [LARGE SCALE GENOMIC DNA]</scope>
    <source>
        <strain evidence="1 2">TH16</strain>
    </source>
</reference>
<dbReference type="PANTHER" id="PTHR43798:SF33">
    <property type="entry name" value="HYDROLASE, PUTATIVE (AFU_ORTHOLOGUE AFUA_2G14860)-RELATED"/>
    <property type="match status" value="1"/>
</dbReference>
<dbReference type="EMBL" id="CP025612">
    <property type="protein sequence ID" value="AUN32052.1"/>
    <property type="molecule type" value="Genomic_DNA"/>
</dbReference>
<dbReference type="InterPro" id="IPR050266">
    <property type="entry name" value="AB_hydrolase_sf"/>
</dbReference>
<evidence type="ECO:0000313" key="1">
    <source>
        <dbReference type="EMBL" id="AUN32052.1"/>
    </source>
</evidence>
<dbReference type="PANTHER" id="PTHR43798">
    <property type="entry name" value="MONOACYLGLYCEROL LIPASE"/>
    <property type="match status" value="1"/>
</dbReference>
<dbReference type="Pfam" id="PF00561">
    <property type="entry name" value="Abhydrolase_1"/>
    <property type="match status" value="1"/>
</dbReference>
<dbReference type="InterPro" id="IPR029058">
    <property type="entry name" value="AB_hydrolase_fold"/>
</dbReference>
<dbReference type="GO" id="GO:0016020">
    <property type="term" value="C:membrane"/>
    <property type="evidence" value="ECO:0007669"/>
    <property type="project" value="TreeGrafter"/>
</dbReference>
<name>A0A2K9NG96_9PROT</name>
<keyword evidence="1" id="KW-0378">Hydrolase</keyword>
<gene>
    <name evidence="1" type="ORF">C0V82_16660</name>
</gene>
<dbReference type="AlphaFoldDB" id="A0A2K9NG96"/>
<dbReference type="SUPFAM" id="SSF53474">
    <property type="entry name" value="alpha/beta-Hydrolases"/>
    <property type="match status" value="1"/>
</dbReference>
<accession>A0A2K9NG96</accession>
<evidence type="ECO:0000313" key="2">
    <source>
        <dbReference type="Proteomes" id="UP000234752"/>
    </source>
</evidence>
<dbReference type="PRINTS" id="PR00111">
    <property type="entry name" value="ABHYDROLASE"/>
</dbReference>
<sequence>MSAPPRPAIPIGRTRRQVMDLAGRPAAWINGGRLGIGEGTLRPLVLLHGLAGDALTWQFNLAALGTDRAVLAPDLPGHGSSTLEVGPGHVDDLARWVGDLIDAWGLSQVDLVGHSLGARIALSLAHQQPAKVGHATLIACAGLGSDLDHQFLDRLADASDLEQSRLAAAKLFAEPGPLVEPMARALTLRQSVPANRAAIKALLDANRADLSERLVTRDWAPRVPVQLIWGAQDSIVPPPPVHSIPAGIPFHLLPDAGHMPHVEAASRVNALIGSFH</sequence>
<organism evidence="1 2">
    <name type="scientific">Niveispirillum cyanobacteriorum</name>
    <dbReference type="NCBI Taxonomy" id="1612173"/>
    <lineage>
        <taxon>Bacteria</taxon>
        <taxon>Pseudomonadati</taxon>
        <taxon>Pseudomonadota</taxon>
        <taxon>Alphaproteobacteria</taxon>
        <taxon>Rhodospirillales</taxon>
        <taxon>Azospirillaceae</taxon>
        <taxon>Niveispirillum</taxon>
    </lineage>
</organism>
<dbReference type="RefSeq" id="WP_102113603.1">
    <property type="nucleotide sequence ID" value="NZ_BMGN01000006.1"/>
</dbReference>
<protein>
    <submittedName>
        <fullName evidence="1">Alpha/beta hydrolase</fullName>
    </submittedName>
</protein>
<proteinExistence type="predicted"/>
<dbReference type="OrthoDB" id="9804723at2"/>
<dbReference type="InterPro" id="IPR000073">
    <property type="entry name" value="AB_hydrolase_1"/>
</dbReference>
<dbReference type="KEGG" id="ncb:C0V82_16660"/>
<keyword evidence="2" id="KW-1185">Reference proteome</keyword>
<dbReference type="GO" id="GO:0016787">
    <property type="term" value="F:hydrolase activity"/>
    <property type="evidence" value="ECO:0007669"/>
    <property type="project" value="UniProtKB-KW"/>
</dbReference>